<reference evidence="1 2" key="1">
    <citation type="submission" date="2015-02" db="EMBL/GenBank/DDBJ databases">
        <title>Single-cell genomics of uncultivated deep-branching MTB reveals a conserved set of magnetosome genes.</title>
        <authorList>
            <person name="Kolinko S."/>
            <person name="Richter M."/>
            <person name="Glockner F.O."/>
            <person name="Brachmann A."/>
            <person name="Schuler D."/>
        </authorList>
    </citation>
    <scope>NUCLEOTIDE SEQUENCE [LARGE SCALE GENOMIC DNA]</scope>
    <source>
        <strain evidence="1">TM-1</strain>
    </source>
</reference>
<keyword evidence="1" id="KW-0808">Transferase</keyword>
<protein>
    <submittedName>
        <fullName evidence="1">Modification methylase HpaI</fullName>
    </submittedName>
</protein>
<evidence type="ECO:0000313" key="1">
    <source>
        <dbReference type="EMBL" id="KJU83403.1"/>
    </source>
</evidence>
<keyword evidence="2" id="KW-1185">Reference proteome</keyword>
<gene>
    <name evidence="1" type="ORF">MBAV_004403</name>
</gene>
<dbReference type="GO" id="GO:0032259">
    <property type="term" value="P:methylation"/>
    <property type="evidence" value="ECO:0007669"/>
    <property type="project" value="UniProtKB-KW"/>
</dbReference>
<comment type="caution">
    <text evidence="1">The sequence shown here is derived from an EMBL/GenBank/DDBJ whole genome shotgun (WGS) entry which is preliminary data.</text>
</comment>
<proteinExistence type="predicted"/>
<dbReference type="AlphaFoldDB" id="A0A0F3GRS8"/>
<keyword evidence="1" id="KW-0489">Methyltransferase</keyword>
<evidence type="ECO:0000313" key="2">
    <source>
        <dbReference type="Proteomes" id="UP000033423"/>
    </source>
</evidence>
<dbReference type="GO" id="GO:0008168">
    <property type="term" value="F:methyltransferase activity"/>
    <property type="evidence" value="ECO:0007669"/>
    <property type="project" value="UniProtKB-KW"/>
</dbReference>
<dbReference type="Proteomes" id="UP000033423">
    <property type="component" value="Unassembled WGS sequence"/>
</dbReference>
<feature type="non-terminal residue" evidence="1">
    <location>
        <position position="1"/>
    </location>
</feature>
<name>A0A0F3GRS8_9BACT</name>
<organism evidence="1 2">
    <name type="scientific">Candidatus Magnetobacterium bavaricum</name>
    <dbReference type="NCBI Taxonomy" id="29290"/>
    <lineage>
        <taxon>Bacteria</taxon>
        <taxon>Pseudomonadati</taxon>
        <taxon>Nitrospirota</taxon>
        <taxon>Thermodesulfovibrionia</taxon>
        <taxon>Thermodesulfovibrionales</taxon>
        <taxon>Candidatus Magnetobacteriaceae</taxon>
        <taxon>Candidatus Magnetobacterium</taxon>
    </lineage>
</organism>
<sequence length="84" mass="10159">LFISAYILSKPFKGFDSVDPRMERVPFDLRQNEIRKEYLSNHITWFLKNHNGEIEKFKESVKELYKDDTELTSPKQLKLFQDNY</sequence>
<accession>A0A0F3GRS8</accession>
<dbReference type="EMBL" id="LACI01001917">
    <property type="protein sequence ID" value="KJU83403.1"/>
    <property type="molecule type" value="Genomic_DNA"/>
</dbReference>